<dbReference type="EMBL" id="CP033464">
    <property type="protein sequence ID" value="QDX94777.1"/>
    <property type="molecule type" value="Genomic_DNA"/>
</dbReference>
<dbReference type="GO" id="GO:0009254">
    <property type="term" value="P:peptidoglycan turnover"/>
    <property type="evidence" value="ECO:0007669"/>
    <property type="project" value="TreeGrafter"/>
</dbReference>
<comment type="catalytic activity">
    <reaction evidence="1">
        <text>Hydrolyzes the link between N-acetylmuramoyl residues and L-amino acid residues in certain cell-wall glycopeptides.</text>
        <dbReference type="EC" id="3.5.1.28"/>
    </reaction>
</comment>
<gene>
    <name evidence="6" type="ORF">EEL30_22305</name>
</gene>
<dbReference type="CDD" id="cd06583">
    <property type="entry name" value="PGRP"/>
    <property type="match status" value="1"/>
</dbReference>
<dbReference type="GO" id="GO:0071555">
    <property type="term" value="P:cell wall organization"/>
    <property type="evidence" value="ECO:0007669"/>
    <property type="project" value="UniProtKB-KW"/>
</dbReference>
<dbReference type="SMART" id="SM00644">
    <property type="entry name" value="Ami_2"/>
    <property type="match status" value="1"/>
</dbReference>
<dbReference type="GO" id="GO:0008745">
    <property type="term" value="F:N-acetylmuramoyl-L-alanine amidase activity"/>
    <property type="evidence" value="ECO:0007669"/>
    <property type="project" value="UniProtKB-EC"/>
</dbReference>
<dbReference type="InterPro" id="IPR001119">
    <property type="entry name" value="SLH_dom"/>
</dbReference>
<evidence type="ECO:0000256" key="1">
    <source>
        <dbReference type="ARBA" id="ARBA00001561"/>
    </source>
</evidence>
<evidence type="ECO:0000259" key="5">
    <source>
        <dbReference type="PROSITE" id="PS51272"/>
    </source>
</evidence>
<proteinExistence type="predicted"/>
<dbReference type="Pfam" id="PF01510">
    <property type="entry name" value="Amidase_2"/>
    <property type="match status" value="1"/>
</dbReference>
<accession>A0A518VCR7</accession>
<name>A0A518VCR7_BRELA</name>
<keyword evidence="7" id="KW-1185">Reference proteome</keyword>
<dbReference type="PANTHER" id="PTHR30417">
    <property type="entry name" value="N-ACETYLMURAMOYL-L-ALANINE AMIDASE AMID"/>
    <property type="match status" value="1"/>
</dbReference>
<dbReference type="InterPro" id="IPR036505">
    <property type="entry name" value="Amidase/PGRP_sf"/>
</dbReference>
<dbReference type="InterPro" id="IPR002502">
    <property type="entry name" value="Amidase_domain"/>
</dbReference>
<reference evidence="6 7" key="1">
    <citation type="submission" date="2018-11" db="EMBL/GenBank/DDBJ databases">
        <title>Phylogenetic determinants of toxin gene distribution in genomes of Brevibacillus laterosporus.</title>
        <authorList>
            <person name="Glare T.R."/>
            <person name="Durrant A."/>
            <person name="Berry C."/>
            <person name="Palma L."/>
            <person name="Ormskirk M."/>
            <person name="Cox M.O."/>
        </authorList>
    </citation>
    <scope>NUCLEOTIDE SEQUENCE [LARGE SCALE GENOMIC DNA]</scope>
    <source>
        <strain evidence="6 7">1821L</strain>
    </source>
</reference>
<dbReference type="Proteomes" id="UP000319432">
    <property type="component" value="Chromosome"/>
</dbReference>
<dbReference type="PROSITE" id="PS51272">
    <property type="entry name" value="SLH"/>
    <property type="match status" value="1"/>
</dbReference>
<protein>
    <recommendedName>
        <fullName evidence="2">N-acetylmuramoyl-L-alanine amidase</fullName>
        <ecNumber evidence="2">3.5.1.28</ecNumber>
    </recommendedName>
</protein>
<evidence type="ECO:0000256" key="4">
    <source>
        <dbReference type="ARBA" id="ARBA00023316"/>
    </source>
</evidence>
<dbReference type="OrthoDB" id="9794294at2"/>
<dbReference type="SUPFAM" id="SSF55846">
    <property type="entry name" value="N-acetylmuramoyl-L-alanine amidase-like"/>
    <property type="match status" value="1"/>
</dbReference>
<feature type="domain" description="SLH" evidence="5">
    <location>
        <begin position="197"/>
        <end position="258"/>
    </location>
</feature>
<dbReference type="GO" id="GO:0009253">
    <property type="term" value="P:peptidoglycan catabolic process"/>
    <property type="evidence" value="ECO:0007669"/>
    <property type="project" value="InterPro"/>
</dbReference>
<dbReference type="EC" id="3.5.1.28" evidence="2"/>
<evidence type="ECO:0000256" key="3">
    <source>
        <dbReference type="ARBA" id="ARBA00022801"/>
    </source>
</evidence>
<sequence>MKMIEKLLTPNDYSRPRLKVKTIKGIVIHWVAAPMQKAINTWGFFENRKFGKTNYGSAHYIIDLNGDILRCVPENEMAYHVGSTTYTTSALKRLSTYPNNCTIGIECNHIDMSGKMTSETYQSLLDFCVQLLKRYNLTENDLWLHKEVVGWKDCHRWFVNNPDEWALFKEKVGQELHGDTSKNTENITKEKVLYIMSKYFKDIPEKMKWVSDPADRLYEKGIVLGDEKGNLHPDQPATRAEVITFIDRAVEYVLKEVK</sequence>
<keyword evidence="3" id="KW-0378">Hydrolase</keyword>
<dbReference type="AlphaFoldDB" id="A0A518VCR7"/>
<dbReference type="InterPro" id="IPR051206">
    <property type="entry name" value="NAMLAA_amidase_2"/>
</dbReference>
<evidence type="ECO:0000256" key="2">
    <source>
        <dbReference type="ARBA" id="ARBA00011901"/>
    </source>
</evidence>
<evidence type="ECO:0000313" key="6">
    <source>
        <dbReference type="EMBL" id="QDX94777.1"/>
    </source>
</evidence>
<organism evidence="6 7">
    <name type="scientific">Brevibacillus laterosporus</name>
    <name type="common">Bacillus laterosporus</name>
    <dbReference type="NCBI Taxonomy" id="1465"/>
    <lineage>
        <taxon>Bacteria</taxon>
        <taxon>Bacillati</taxon>
        <taxon>Bacillota</taxon>
        <taxon>Bacilli</taxon>
        <taxon>Bacillales</taxon>
        <taxon>Paenibacillaceae</taxon>
        <taxon>Brevibacillus</taxon>
    </lineage>
</organism>
<dbReference type="Pfam" id="PF00395">
    <property type="entry name" value="SLH"/>
    <property type="match status" value="1"/>
</dbReference>
<evidence type="ECO:0000313" key="7">
    <source>
        <dbReference type="Proteomes" id="UP000319432"/>
    </source>
</evidence>
<keyword evidence="4" id="KW-0961">Cell wall biogenesis/degradation</keyword>
<dbReference type="Gene3D" id="3.40.80.10">
    <property type="entry name" value="Peptidoglycan recognition protein-like"/>
    <property type="match status" value="1"/>
</dbReference>
<dbReference type="PANTHER" id="PTHR30417:SF1">
    <property type="entry name" value="N-ACETYLMURAMOYL-L-ALANINE AMIDASE AMID"/>
    <property type="match status" value="1"/>
</dbReference>